<evidence type="ECO:0008006" key="3">
    <source>
        <dbReference type="Google" id="ProtNLM"/>
    </source>
</evidence>
<reference evidence="1 2" key="1">
    <citation type="submission" date="2016-10" db="EMBL/GenBank/DDBJ databases">
        <authorList>
            <person name="de Groot N.N."/>
        </authorList>
    </citation>
    <scope>NUCLEOTIDE SEQUENCE [LARGE SCALE GENOMIC DNA]</scope>
    <source>
        <strain evidence="1 2">DSM 26515</strain>
    </source>
</reference>
<dbReference type="InterPro" id="IPR046342">
    <property type="entry name" value="CBS_dom_sf"/>
</dbReference>
<dbReference type="OrthoDB" id="187317at2"/>
<dbReference type="SUPFAM" id="SSF54631">
    <property type="entry name" value="CBS-domain pair"/>
    <property type="match status" value="1"/>
</dbReference>
<organism evidence="1 2">
    <name type="scientific">Frateuria terrea</name>
    <dbReference type="NCBI Taxonomy" id="529704"/>
    <lineage>
        <taxon>Bacteria</taxon>
        <taxon>Pseudomonadati</taxon>
        <taxon>Pseudomonadota</taxon>
        <taxon>Gammaproteobacteria</taxon>
        <taxon>Lysobacterales</taxon>
        <taxon>Rhodanobacteraceae</taxon>
        <taxon>Frateuria</taxon>
    </lineage>
</organism>
<evidence type="ECO:0000313" key="2">
    <source>
        <dbReference type="Proteomes" id="UP000199420"/>
    </source>
</evidence>
<keyword evidence="2" id="KW-1185">Reference proteome</keyword>
<name>A0A1H6XD02_9GAMM</name>
<gene>
    <name evidence="1" type="ORF">SAMN04487997_2840</name>
</gene>
<evidence type="ECO:0000313" key="1">
    <source>
        <dbReference type="EMBL" id="SEJ25364.1"/>
    </source>
</evidence>
<dbReference type="RefSeq" id="WP_091338205.1">
    <property type="nucleotide sequence ID" value="NZ_FNYC01000005.1"/>
</dbReference>
<protein>
    <recommendedName>
        <fullName evidence="3">CBS domain-containing protein</fullName>
    </recommendedName>
</protein>
<dbReference type="Proteomes" id="UP000199420">
    <property type="component" value="Unassembled WGS sequence"/>
</dbReference>
<dbReference type="AlphaFoldDB" id="A0A1H6XD02"/>
<sequence length="293" mass="32206">MPDEGAQRILDAYQASLPVRLIATKREEFAACRLDESIAEVLARNVGNQFDHLPVRHAGSGAILGVLCTVDLAEGPGHSLVSDCYQPLHEALLIGAEASILDFAREARQPPFRFIVDGQHISGLVSLSDLQQLPVRAALFAVITQLEMSTAEVIAAAFADGSWRRHLSVGRQQKLDRQWASAREEGNQMAPILYTQFCDKATLIRKLREPLGFGNLTAEEVEQDLSQLEWLRNQLAHGNEFAASRAQATAVCSLIHTMDTWLQRLADTQATIQDTISRGGLAARATERTMLDP</sequence>
<accession>A0A1H6XD02</accession>
<dbReference type="STRING" id="529704.SAMN02927913_2817"/>
<proteinExistence type="predicted"/>
<dbReference type="EMBL" id="FNYC01000005">
    <property type="protein sequence ID" value="SEJ25364.1"/>
    <property type="molecule type" value="Genomic_DNA"/>
</dbReference>